<dbReference type="InterPro" id="IPR006433">
    <property type="entry name" value="Prohead_protease"/>
</dbReference>
<dbReference type="NCBIfam" id="TIGR01543">
    <property type="entry name" value="proheadase_HK97"/>
    <property type="match status" value="1"/>
</dbReference>
<accession>A0A5E5BQJ7</accession>
<evidence type="ECO:0000313" key="5">
    <source>
        <dbReference type="EMBL" id="VVE87566.1"/>
    </source>
</evidence>
<name>A0A5E5BQJ7_9BURK</name>
<sequence length="232" mass="25022">MNRKSSRGGYKVRAFDLNVKSVNDEGHFSGYGSVFGNVDSYGEIVAPGAFEKSLAALKESGRALPILWQHNSNTPIGSWSGLKEDSFGLFGEGELWLDDAPNAKIAYRGMKSKAITGLSIGYYVISSSYNEKTGERTLNELDLVEISIVTNPANTEARIEAVKSVIAHGGVPSLSDFERFLREAGFSKSQAAVIANRGLKHLLRSESGDDSENPVPGALLDGYKGIELPSFN</sequence>
<dbReference type="EMBL" id="CABPST010000002">
    <property type="protein sequence ID" value="VVE87566.1"/>
    <property type="molecule type" value="Genomic_DNA"/>
</dbReference>
<keyword evidence="1" id="KW-1188">Viral release from host cell</keyword>
<evidence type="ECO:0000256" key="3">
    <source>
        <dbReference type="ARBA" id="ARBA00022801"/>
    </source>
</evidence>
<keyword evidence="2" id="KW-0645">Protease</keyword>
<dbReference type="GO" id="GO:0008233">
    <property type="term" value="F:peptidase activity"/>
    <property type="evidence" value="ECO:0007669"/>
    <property type="project" value="UniProtKB-KW"/>
</dbReference>
<keyword evidence="3" id="KW-0378">Hydrolase</keyword>
<keyword evidence="6" id="KW-1185">Reference proteome</keyword>
<gene>
    <name evidence="5" type="ORF">PBR20603_01502</name>
</gene>
<dbReference type="RefSeq" id="WP_150558873.1">
    <property type="nucleotide sequence ID" value="NZ_CABPST010000002.1"/>
</dbReference>
<evidence type="ECO:0000256" key="2">
    <source>
        <dbReference type="ARBA" id="ARBA00022670"/>
    </source>
</evidence>
<dbReference type="Proteomes" id="UP000382040">
    <property type="component" value="Unassembled WGS sequence"/>
</dbReference>
<dbReference type="OrthoDB" id="9804926at2"/>
<reference evidence="5 6" key="1">
    <citation type="submission" date="2019-08" db="EMBL/GenBank/DDBJ databases">
        <authorList>
            <person name="Peeters C."/>
        </authorList>
    </citation>
    <scope>NUCLEOTIDE SEQUENCE [LARGE SCALE GENOMIC DNA]</scope>
    <source>
        <strain evidence="5 6">LMG 20603</strain>
    </source>
</reference>
<dbReference type="SUPFAM" id="SSF50789">
    <property type="entry name" value="Herpes virus serine proteinase, assemblin"/>
    <property type="match status" value="1"/>
</dbReference>
<feature type="domain" description="Prohead serine protease" evidence="4">
    <location>
        <begin position="17"/>
        <end position="168"/>
    </location>
</feature>
<protein>
    <recommendedName>
        <fullName evidence="4">Prohead serine protease domain-containing protein</fullName>
    </recommendedName>
</protein>
<evidence type="ECO:0000313" key="6">
    <source>
        <dbReference type="Proteomes" id="UP000382040"/>
    </source>
</evidence>
<organism evidence="5 6">
    <name type="scientific">Pandoraea bronchicola</name>
    <dbReference type="NCBI Taxonomy" id="2508287"/>
    <lineage>
        <taxon>Bacteria</taxon>
        <taxon>Pseudomonadati</taxon>
        <taxon>Pseudomonadota</taxon>
        <taxon>Betaproteobacteria</taxon>
        <taxon>Burkholderiales</taxon>
        <taxon>Burkholderiaceae</taxon>
        <taxon>Pandoraea</taxon>
    </lineage>
</organism>
<dbReference type="Pfam" id="PF04586">
    <property type="entry name" value="Peptidase_S78"/>
    <property type="match status" value="1"/>
</dbReference>
<dbReference type="InterPro" id="IPR054613">
    <property type="entry name" value="Peptidase_S78_dom"/>
</dbReference>
<dbReference type="GO" id="GO:0006508">
    <property type="term" value="P:proteolysis"/>
    <property type="evidence" value="ECO:0007669"/>
    <property type="project" value="UniProtKB-KW"/>
</dbReference>
<dbReference type="AlphaFoldDB" id="A0A5E5BQJ7"/>
<proteinExistence type="predicted"/>
<evidence type="ECO:0000259" key="4">
    <source>
        <dbReference type="Pfam" id="PF04586"/>
    </source>
</evidence>
<evidence type="ECO:0000256" key="1">
    <source>
        <dbReference type="ARBA" id="ARBA00022612"/>
    </source>
</evidence>